<keyword evidence="3" id="KW-1185">Reference proteome</keyword>
<accession>A0AA35S2Q1</accession>
<gene>
    <name evidence="2" type="ORF">GBAR_LOCUS13042</name>
</gene>
<sequence>MKFLEVLLVSVTAGLAAGSPPEFIHHFKRQGIQYFGKCSQDQTQGIFVDYPNQCYSAFNSLKEASESDTDNPIVYQDLYSQLCSHQCTDQIMTFAQECEVPQYTDPLLHACDQNAVTGDFCLAARHINDGSQAATDCYTAITTGKCSKSCYTSLEQLQKDLGCCVNSLFNTSTYGMDRLGVASHELWKLCHVDELPQCSNSLLTLAFSGAPRPHMPLALITFLTTIRAILL</sequence>
<evidence type="ECO:0000313" key="3">
    <source>
        <dbReference type="Proteomes" id="UP001174909"/>
    </source>
</evidence>
<keyword evidence="1" id="KW-0732">Signal</keyword>
<feature type="signal peptide" evidence="1">
    <location>
        <begin position="1"/>
        <end position="18"/>
    </location>
</feature>
<dbReference type="AlphaFoldDB" id="A0AA35S2Q1"/>
<proteinExistence type="predicted"/>
<organism evidence="2 3">
    <name type="scientific">Geodia barretti</name>
    <name type="common">Barrett's horny sponge</name>
    <dbReference type="NCBI Taxonomy" id="519541"/>
    <lineage>
        <taxon>Eukaryota</taxon>
        <taxon>Metazoa</taxon>
        <taxon>Porifera</taxon>
        <taxon>Demospongiae</taxon>
        <taxon>Heteroscleromorpha</taxon>
        <taxon>Tetractinellida</taxon>
        <taxon>Astrophorina</taxon>
        <taxon>Geodiidae</taxon>
        <taxon>Geodia</taxon>
    </lineage>
</organism>
<feature type="chain" id="PRO_5041413354" evidence="1">
    <location>
        <begin position="19"/>
        <end position="231"/>
    </location>
</feature>
<evidence type="ECO:0000256" key="1">
    <source>
        <dbReference type="SAM" id="SignalP"/>
    </source>
</evidence>
<comment type="caution">
    <text evidence="2">The sequence shown here is derived from an EMBL/GenBank/DDBJ whole genome shotgun (WGS) entry which is preliminary data.</text>
</comment>
<protein>
    <submittedName>
        <fullName evidence="2">Uncharacterized protein</fullName>
    </submittedName>
</protein>
<name>A0AA35S2Q1_GEOBA</name>
<dbReference type="EMBL" id="CASHTH010001943">
    <property type="protein sequence ID" value="CAI8022169.1"/>
    <property type="molecule type" value="Genomic_DNA"/>
</dbReference>
<evidence type="ECO:0000313" key="2">
    <source>
        <dbReference type="EMBL" id="CAI8022169.1"/>
    </source>
</evidence>
<dbReference type="Proteomes" id="UP001174909">
    <property type="component" value="Unassembled WGS sequence"/>
</dbReference>
<reference evidence="2" key="1">
    <citation type="submission" date="2023-03" db="EMBL/GenBank/DDBJ databases">
        <authorList>
            <person name="Steffen K."/>
            <person name="Cardenas P."/>
        </authorList>
    </citation>
    <scope>NUCLEOTIDE SEQUENCE</scope>
</reference>